<dbReference type="RefSeq" id="WP_044626166.1">
    <property type="nucleotide sequence ID" value="NZ_JTDV01000005.1"/>
</dbReference>
<keyword evidence="3" id="KW-1185">Reference proteome</keyword>
<organism evidence="2 3">
    <name type="scientific">Neotamlana nanhaiensis</name>
    <dbReference type="NCBI Taxonomy" id="1382798"/>
    <lineage>
        <taxon>Bacteria</taxon>
        <taxon>Pseudomonadati</taxon>
        <taxon>Bacteroidota</taxon>
        <taxon>Flavobacteriia</taxon>
        <taxon>Flavobacteriales</taxon>
        <taxon>Flavobacteriaceae</taxon>
        <taxon>Neotamlana</taxon>
    </lineage>
</organism>
<accession>A0A0D7W2G2</accession>
<evidence type="ECO:0000256" key="1">
    <source>
        <dbReference type="SAM" id="Phobius"/>
    </source>
</evidence>
<dbReference type="STRING" id="1382798.PK35_07905"/>
<dbReference type="PANTHER" id="PTHR37947">
    <property type="entry name" value="BLL2462 PROTEIN"/>
    <property type="match status" value="1"/>
</dbReference>
<keyword evidence="1" id="KW-1133">Transmembrane helix</keyword>
<dbReference type="SUPFAM" id="SSF53300">
    <property type="entry name" value="vWA-like"/>
    <property type="match status" value="1"/>
</dbReference>
<evidence type="ECO:0000313" key="3">
    <source>
        <dbReference type="Proteomes" id="UP000032361"/>
    </source>
</evidence>
<dbReference type="EMBL" id="JTDV01000005">
    <property type="protein sequence ID" value="KJD32893.1"/>
    <property type="molecule type" value="Genomic_DNA"/>
</dbReference>
<comment type="caution">
    <text evidence="2">The sequence shown here is derived from an EMBL/GenBank/DDBJ whole genome shotgun (WGS) entry which is preliminary data.</text>
</comment>
<evidence type="ECO:0008006" key="4">
    <source>
        <dbReference type="Google" id="ProtNLM"/>
    </source>
</evidence>
<evidence type="ECO:0000313" key="2">
    <source>
        <dbReference type="EMBL" id="KJD32893.1"/>
    </source>
</evidence>
<proteinExistence type="predicted"/>
<dbReference type="Proteomes" id="UP000032361">
    <property type="component" value="Unassembled WGS sequence"/>
</dbReference>
<dbReference type="OrthoDB" id="9763076at2"/>
<reference evidence="2 3" key="1">
    <citation type="journal article" date="2015" name="Antonie Van Leeuwenhoek">
        <title>Tamlana nanhaiensis sp. nov., isolated from surface seawater collected from the South China Sea.</title>
        <authorList>
            <person name="Liu X."/>
            <person name="Lai Q."/>
            <person name="Du Y."/>
            <person name="Li G."/>
            <person name="Sun F."/>
            <person name="Shao Z."/>
        </authorList>
    </citation>
    <scope>NUCLEOTIDE SEQUENCE [LARGE SCALE GENOMIC DNA]</scope>
    <source>
        <strain evidence="2 3">FHC16</strain>
    </source>
</reference>
<keyword evidence="1" id="KW-0812">Transmembrane</keyword>
<dbReference type="InterPro" id="IPR036465">
    <property type="entry name" value="vWFA_dom_sf"/>
</dbReference>
<dbReference type="PANTHER" id="PTHR37947:SF1">
    <property type="entry name" value="BLL2462 PROTEIN"/>
    <property type="match status" value="1"/>
</dbReference>
<name>A0A0D7W2G2_9FLAO</name>
<dbReference type="PATRIC" id="fig|1382798.3.peg.2924"/>
<keyword evidence="1" id="KW-0472">Membrane</keyword>
<gene>
    <name evidence="2" type="ORF">PK35_07905</name>
</gene>
<dbReference type="AlphaFoldDB" id="A0A0D7W2G2"/>
<sequence length="679" mass="77693">MQVQTTVLYIVLAGIIALSLAFFQYYKKKDKSMFKLNMLFLFLRFVTIFSVLVLIINPQFENKTVYSEKANLIVAVDNSNSVQHLKQEQLASNLVKNLKEDAQLNQKFNLKFYSFGENLSELDSLTFSENQTNISSAFNQLNQVYKQLTAPTILITDGNQTYGNDYQFITNSYKQPIFPVVLGDTITYTDLKIEQLNVNKYAYLDNKFPVEAIVVYNGANDVNSKFSVYRNNQVIYTTTLSFSKNNNSKVLNFTLPATAVGFGNYKAVVSPLKNEKNTINNTKNFTVEVINEKTKIAIVSAISHPDIGLLKKSIESNKQREIEIISPENYINQNNDFKLVVLFNPNDKFKGVLDKINQTKTNKLVVVGTKSDLVFLNNIQNNYEFEITNQTENYQAELNRGFSPFIVDDINFESFPPLHSNYSSIIFNTPYQVILNKTLNGVSVNEPLLVTLENDKQREVLLLGENIWQWRAQSYLNTQSFNAFDDFVGKLIQFLNTNQNRSRLNIDYETFYNSGSKIIIKAEYFDKNFVFDARESLNITVINEASKEQKTYPLVLKNNNYQVDLSNLNAGEYSFKITASSNNLSKSGRFEVLNYNVEQQFLSANVTKLEQIATKSNGNMFFGDNTSKLSSTLINDNRFTPIQKSKKETIPLIDWTYLLAIIVLSLGLEWFLRKYNGLT</sequence>
<protein>
    <recommendedName>
        <fullName evidence="4">VWA domain-containing protein</fullName>
    </recommendedName>
</protein>
<feature type="transmembrane region" description="Helical" evidence="1">
    <location>
        <begin position="655"/>
        <end position="672"/>
    </location>
</feature>
<feature type="transmembrane region" description="Helical" evidence="1">
    <location>
        <begin position="38"/>
        <end position="56"/>
    </location>
</feature>
<feature type="transmembrane region" description="Helical" evidence="1">
    <location>
        <begin position="6"/>
        <end position="26"/>
    </location>
</feature>